<protein>
    <submittedName>
        <fullName evidence="2">Uncharacterized protein</fullName>
    </submittedName>
</protein>
<reference evidence="2" key="1">
    <citation type="journal article" date="2015" name="Nature">
        <title>Complex archaea that bridge the gap between prokaryotes and eukaryotes.</title>
        <authorList>
            <person name="Spang A."/>
            <person name="Saw J.H."/>
            <person name="Jorgensen S.L."/>
            <person name="Zaremba-Niedzwiedzka K."/>
            <person name="Martijn J."/>
            <person name="Lind A.E."/>
            <person name="van Eijk R."/>
            <person name="Schleper C."/>
            <person name="Guy L."/>
            <person name="Ettema T.J."/>
        </authorList>
    </citation>
    <scope>NUCLEOTIDE SEQUENCE</scope>
</reference>
<name>A0A0F9HFB7_9ZZZZ</name>
<organism evidence="2">
    <name type="scientific">marine sediment metagenome</name>
    <dbReference type="NCBI Taxonomy" id="412755"/>
    <lineage>
        <taxon>unclassified sequences</taxon>
        <taxon>metagenomes</taxon>
        <taxon>ecological metagenomes</taxon>
    </lineage>
</organism>
<evidence type="ECO:0000313" key="2">
    <source>
        <dbReference type="EMBL" id="KKM13827.1"/>
    </source>
</evidence>
<evidence type="ECO:0000256" key="1">
    <source>
        <dbReference type="SAM" id="MobiDB-lite"/>
    </source>
</evidence>
<dbReference type="EMBL" id="LAZR01015289">
    <property type="protein sequence ID" value="KKM13827.1"/>
    <property type="molecule type" value="Genomic_DNA"/>
</dbReference>
<feature type="non-terminal residue" evidence="2">
    <location>
        <position position="1"/>
    </location>
</feature>
<accession>A0A0F9HFB7</accession>
<dbReference type="AlphaFoldDB" id="A0A0F9HFB7"/>
<comment type="caution">
    <text evidence="2">The sequence shown here is derived from an EMBL/GenBank/DDBJ whole genome shotgun (WGS) entry which is preliminary data.</text>
</comment>
<feature type="region of interest" description="Disordered" evidence="1">
    <location>
        <begin position="1"/>
        <end position="46"/>
    </location>
</feature>
<proteinExistence type="predicted"/>
<sequence length="86" mass="9681">APATETEMAPGSNGDADEDVEAEVDVDEGEPDTQDEVEQPRVDETERTNCLVLIAEMHDITSRNHTKPQEWWNERLGTLREFIATV</sequence>
<feature type="compositionally biased region" description="Acidic residues" evidence="1">
    <location>
        <begin position="15"/>
        <end position="37"/>
    </location>
</feature>
<gene>
    <name evidence="2" type="ORF">LCGC14_1712210</name>
</gene>